<evidence type="ECO:0000256" key="2">
    <source>
        <dbReference type="SAM" id="SignalP"/>
    </source>
</evidence>
<keyword evidence="2" id="KW-0732">Signal</keyword>
<feature type="chain" id="PRO_5044800923" evidence="2">
    <location>
        <begin position="19"/>
        <end position="195"/>
    </location>
</feature>
<evidence type="ECO:0000313" key="3">
    <source>
        <dbReference type="EMBL" id="CAL4943097.1"/>
    </source>
</evidence>
<gene>
    <name evidence="3" type="ORF">URODEC1_LOCUS33934</name>
</gene>
<protein>
    <submittedName>
        <fullName evidence="3">Uncharacterized protein</fullName>
    </submittedName>
</protein>
<dbReference type="EMBL" id="OZ075126">
    <property type="protein sequence ID" value="CAL4943097.1"/>
    <property type="molecule type" value="Genomic_DNA"/>
</dbReference>
<evidence type="ECO:0000256" key="1">
    <source>
        <dbReference type="SAM" id="Coils"/>
    </source>
</evidence>
<reference evidence="3 4" key="2">
    <citation type="submission" date="2024-10" db="EMBL/GenBank/DDBJ databases">
        <authorList>
            <person name="Ryan C."/>
        </authorList>
    </citation>
    <scope>NUCLEOTIDE SEQUENCE [LARGE SCALE GENOMIC DNA]</scope>
</reference>
<name>A0ABC8YGB6_9POAL</name>
<dbReference type="Proteomes" id="UP001497457">
    <property type="component" value="Chromosome 16b"/>
</dbReference>
<feature type="coiled-coil region" evidence="1">
    <location>
        <begin position="101"/>
        <end position="128"/>
    </location>
</feature>
<sequence length="195" mass="22101">MGIMAMAMACLHFFRSLCLLLGRRMPSCFGISKAMGNKSVSIATIGAESTGMWITDRDSETWALSLTTKFNSDGLSWFTDARSPDAFADYTLSENAESVQEQELLMENRRLRLDIVRMKEEIKESTDAWIATQTSIGDARRFLSCFLPPDSSSANSDSRTRVRVQGTIDHQDFFRHFVRPDRVGAPLPHFNERQY</sequence>
<keyword evidence="4" id="KW-1185">Reference proteome</keyword>
<reference evidence="4" key="1">
    <citation type="submission" date="2024-06" db="EMBL/GenBank/DDBJ databases">
        <authorList>
            <person name="Ryan C."/>
        </authorList>
    </citation>
    <scope>NUCLEOTIDE SEQUENCE [LARGE SCALE GENOMIC DNA]</scope>
</reference>
<feature type="signal peptide" evidence="2">
    <location>
        <begin position="1"/>
        <end position="18"/>
    </location>
</feature>
<keyword evidence="1" id="KW-0175">Coiled coil</keyword>
<proteinExistence type="predicted"/>
<accession>A0ABC8YGB6</accession>
<evidence type="ECO:0000313" key="4">
    <source>
        <dbReference type="Proteomes" id="UP001497457"/>
    </source>
</evidence>
<dbReference type="AlphaFoldDB" id="A0ABC8YGB6"/>
<organism evidence="3 4">
    <name type="scientific">Urochloa decumbens</name>
    <dbReference type="NCBI Taxonomy" id="240449"/>
    <lineage>
        <taxon>Eukaryota</taxon>
        <taxon>Viridiplantae</taxon>
        <taxon>Streptophyta</taxon>
        <taxon>Embryophyta</taxon>
        <taxon>Tracheophyta</taxon>
        <taxon>Spermatophyta</taxon>
        <taxon>Magnoliopsida</taxon>
        <taxon>Liliopsida</taxon>
        <taxon>Poales</taxon>
        <taxon>Poaceae</taxon>
        <taxon>PACMAD clade</taxon>
        <taxon>Panicoideae</taxon>
        <taxon>Panicodae</taxon>
        <taxon>Paniceae</taxon>
        <taxon>Melinidinae</taxon>
        <taxon>Urochloa</taxon>
    </lineage>
</organism>